<dbReference type="AlphaFoldDB" id="Q47XE9"/>
<evidence type="ECO:0000313" key="2">
    <source>
        <dbReference type="Proteomes" id="UP000000547"/>
    </source>
</evidence>
<dbReference type="EMBL" id="CP000083">
    <property type="protein sequence ID" value="AAZ27690.1"/>
    <property type="molecule type" value="Genomic_DNA"/>
</dbReference>
<proteinExistence type="predicted"/>
<dbReference type="Proteomes" id="UP000000547">
    <property type="component" value="Chromosome"/>
</dbReference>
<evidence type="ECO:0000313" key="1">
    <source>
        <dbReference type="EMBL" id="AAZ27690.1"/>
    </source>
</evidence>
<dbReference type="STRING" id="167879.CPS_3859"/>
<dbReference type="KEGG" id="cps:CPS_3859"/>
<accession>Q47XE9</accession>
<protein>
    <submittedName>
        <fullName evidence="1">Uncharacterized protein</fullName>
    </submittedName>
</protein>
<name>Q47XE9_COLP3</name>
<organism evidence="1 2">
    <name type="scientific">Colwellia psychrerythraea (strain 34H / ATCC BAA-681)</name>
    <name type="common">Vibrio psychroerythus</name>
    <dbReference type="NCBI Taxonomy" id="167879"/>
    <lineage>
        <taxon>Bacteria</taxon>
        <taxon>Pseudomonadati</taxon>
        <taxon>Pseudomonadota</taxon>
        <taxon>Gammaproteobacteria</taxon>
        <taxon>Alteromonadales</taxon>
        <taxon>Colwelliaceae</taxon>
        <taxon>Colwellia</taxon>
    </lineage>
</organism>
<sequence length="33" mass="3914">MMVNPRIMKTNASYANKLFIVKALRYRLNLITE</sequence>
<reference evidence="1" key="1">
    <citation type="journal article" date="2005" name="Proc. Natl. Acad. Sci. U.S.A.">
        <title>The psychrophilic lifestyle as revealed by the genome sequence of Colwellia psychrerythraea 34H through genomic and proteomic analyses.</title>
        <authorList>
            <person name="Methe B.A."/>
            <person name="Nelson K.E."/>
            <person name="Deming J.W."/>
            <person name="Momen B."/>
            <person name="Melamud E."/>
            <person name="Zhang X."/>
            <person name="Moult J."/>
            <person name="Madupu R."/>
            <person name="Nelson W.C."/>
            <person name="Dodson R.J."/>
            <person name="Brinkac L.M."/>
            <person name="Daugherty S.C."/>
            <person name="Durkin A.S."/>
            <person name="DeBoy R.T."/>
            <person name="Kolonay J.F."/>
            <person name="Sullivan S.A."/>
            <person name="Zhou L."/>
            <person name="Davidsen T.M."/>
            <person name="Wu M."/>
            <person name="Huston A.L."/>
            <person name="Lewis M."/>
            <person name="Weaver B."/>
            <person name="Weidman J.F."/>
            <person name="Khouri H."/>
            <person name="Utterback T.R."/>
            <person name="Feldblyum T.V."/>
            <person name="Fraser C.M."/>
        </authorList>
    </citation>
    <scope>NUCLEOTIDE SEQUENCE [LARGE SCALE GENOMIC DNA]</scope>
    <source>
        <strain evidence="1">34H</strain>
    </source>
</reference>
<gene>
    <name evidence="1" type="ordered locus">CPS_3859</name>
</gene>
<dbReference type="HOGENOM" id="CLU_3381362_0_0_6"/>